<organism evidence="1 2">
    <name type="scientific">Ceratodon purpureus</name>
    <name type="common">Fire moss</name>
    <name type="synonym">Dicranum purpureum</name>
    <dbReference type="NCBI Taxonomy" id="3225"/>
    <lineage>
        <taxon>Eukaryota</taxon>
        <taxon>Viridiplantae</taxon>
        <taxon>Streptophyta</taxon>
        <taxon>Embryophyta</taxon>
        <taxon>Bryophyta</taxon>
        <taxon>Bryophytina</taxon>
        <taxon>Bryopsida</taxon>
        <taxon>Dicranidae</taxon>
        <taxon>Pseudoditrichales</taxon>
        <taxon>Ditrichaceae</taxon>
        <taxon>Ceratodon</taxon>
    </lineage>
</organism>
<name>A0A8T0I144_CERPU</name>
<gene>
    <name evidence="1" type="ORF">KC19_5G095400</name>
</gene>
<keyword evidence="2" id="KW-1185">Reference proteome</keyword>
<accession>A0A8T0I144</accession>
<protein>
    <submittedName>
        <fullName evidence="1">Uncharacterized protein</fullName>
    </submittedName>
</protein>
<proteinExistence type="predicted"/>
<evidence type="ECO:0000313" key="1">
    <source>
        <dbReference type="EMBL" id="KAG0576635.1"/>
    </source>
</evidence>
<dbReference type="EMBL" id="CM026425">
    <property type="protein sequence ID" value="KAG0576635.1"/>
    <property type="molecule type" value="Genomic_DNA"/>
</dbReference>
<sequence length="106" mass="12083">MTLAMQRPRTWTTDRISPTKFAHPSVQLTSSPRTNRDIQLVGFGLVVPAMAISKPPLRGNLFNCERIQLLLRAITDPDYLITYIISIKTSFKLYPTTLCLDKLYMP</sequence>
<reference evidence="1" key="1">
    <citation type="submission" date="2020-06" db="EMBL/GenBank/DDBJ databases">
        <title>WGS assembly of Ceratodon purpureus strain R40.</title>
        <authorList>
            <person name="Carey S.B."/>
            <person name="Jenkins J."/>
            <person name="Shu S."/>
            <person name="Lovell J.T."/>
            <person name="Sreedasyam A."/>
            <person name="Maumus F."/>
            <person name="Tiley G.P."/>
            <person name="Fernandez-Pozo N."/>
            <person name="Barry K."/>
            <person name="Chen C."/>
            <person name="Wang M."/>
            <person name="Lipzen A."/>
            <person name="Daum C."/>
            <person name="Saski C.A."/>
            <person name="Payton A.C."/>
            <person name="Mcbreen J.C."/>
            <person name="Conrad R.E."/>
            <person name="Kollar L.M."/>
            <person name="Olsson S."/>
            <person name="Huttunen S."/>
            <person name="Landis J.B."/>
            <person name="Wickett N.J."/>
            <person name="Johnson M.G."/>
            <person name="Rensing S.A."/>
            <person name="Grimwood J."/>
            <person name="Schmutz J."/>
            <person name="Mcdaniel S.F."/>
        </authorList>
    </citation>
    <scope>NUCLEOTIDE SEQUENCE</scope>
    <source>
        <strain evidence="1">R40</strain>
    </source>
</reference>
<dbReference type="Proteomes" id="UP000822688">
    <property type="component" value="Chromosome 5"/>
</dbReference>
<evidence type="ECO:0000313" key="2">
    <source>
        <dbReference type="Proteomes" id="UP000822688"/>
    </source>
</evidence>
<dbReference type="AlphaFoldDB" id="A0A8T0I144"/>
<comment type="caution">
    <text evidence="1">The sequence shown here is derived from an EMBL/GenBank/DDBJ whole genome shotgun (WGS) entry which is preliminary data.</text>
</comment>